<dbReference type="PANTHER" id="PTHR45138">
    <property type="entry name" value="REGULATORY COMPONENTS OF SENSORY TRANSDUCTION SYSTEM"/>
    <property type="match status" value="1"/>
</dbReference>
<name>H1S1B5_9BURK</name>
<dbReference type="EMBL" id="AHJE01000016">
    <property type="protein sequence ID" value="EHP43728.1"/>
    <property type="molecule type" value="Genomic_DNA"/>
</dbReference>
<dbReference type="PATRIC" id="fig|1127483.3.peg.1295"/>
<dbReference type="NCBIfam" id="TIGR00254">
    <property type="entry name" value="GGDEF"/>
    <property type="match status" value="1"/>
</dbReference>
<dbReference type="Gene3D" id="3.30.70.270">
    <property type="match status" value="1"/>
</dbReference>
<organism evidence="5 6">
    <name type="scientific">Cupriavidus basilensis OR16</name>
    <dbReference type="NCBI Taxonomy" id="1127483"/>
    <lineage>
        <taxon>Bacteria</taxon>
        <taxon>Pseudomonadati</taxon>
        <taxon>Pseudomonadota</taxon>
        <taxon>Betaproteobacteria</taxon>
        <taxon>Burkholderiales</taxon>
        <taxon>Burkholderiaceae</taxon>
        <taxon>Cupriavidus</taxon>
    </lineage>
</organism>
<dbReference type="GO" id="GO:0043709">
    <property type="term" value="P:cell adhesion involved in single-species biofilm formation"/>
    <property type="evidence" value="ECO:0007669"/>
    <property type="project" value="TreeGrafter"/>
</dbReference>
<sequence>MSEPDLFESENSVLAGARAVFDDPQAGAQAYRDTLGELIGYYERRYYERLMRETRRLIRRSDREELEMNRLNHRLQDLARELEFRATRDTLTGALNRGAIIERAGALLAEGSLSLIVLDIDHFKRVNDALGHPVGDTVIRGVVHCLEKSVQDAGVIGRVGGEEFAALLPARSLDAAVELAEGMRLDIEQHVFPVKAGLQVTASFGVSWSPPGTTFEQAYARADEALYQAKRSGRNRVVSLLEGKLVVPLH</sequence>
<feature type="domain" description="GGDEF" evidence="4">
    <location>
        <begin position="111"/>
        <end position="242"/>
    </location>
</feature>
<dbReference type="SUPFAM" id="SSF55073">
    <property type="entry name" value="Nucleotide cyclase"/>
    <property type="match status" value="1"/>
</dbReference>
<dbReference type="GO" id="GO:0005886">
    <property type="term" value="C:plasma membrane"/>
    <property type="evidence" value="ECO:0007669"/>
    <property type="project" value="TreeGrafter"/>
</dbReference>
<evidence type="ECO:0000259" key="4">
    <source>
        <dbReference type="PROSITE" id="PS50887"/>
    </source>
</evidence>
<dbReference type="GO" id="GO:1902201">
    <property type="term" value="P:negative regulation of bacterial-type flagellum-dependent cell motility"/>
    <property type="evidence" value="ECO:0007669"/>
    <property type="project" value="TreeGrafter"/>
</dbReference>
<dbReference type="EC" id="2.7.7.65" evidence="1"/>
<evidence type="ECO:0000313" key="5">
    <source>
        <dbReference type="EMBL" id="EHP43728.1"/>
    </source>
</evidence>
<comment type="caution">
    <text evidence="5">The sequence shown here is derived from an EMBL/GenBank/DDBJ whole genome shotgun (WGS) entry which is preliminary data.</text>
</comment>
<dbReference type="InterPro" id="IPR050469">
    <property type="entry name" value="Diguanylate_Cyclase"/>
</dbReference>
<feature type="coiled-coil region" evidence="3">
    <location>
        <begin position="47"/>
        <end position="81"/>
    </location>
</feature>
<protein>
    <recommendedName>
        <fullName evidence="1">diguanylate cyclase</fullName>
        <ecNumber evidence="1">2.7.7.65</ecNumber>
    </recommendedName>
</protein>
<dbReference type="FunFam" id="3.30.70.270:FF:000001">
    <property type="entry name" value="Diguanylate cyclase domain protein"/>
    <property type="match status" value="1"/>
</dbReference>
<evidence type="ECO:0000256" key="3">
    <source>
        <dbReference type="SAM" id="Coils"/>
    </source>
</evidence>
<gene>
    <name evidence="5" type="ORF">OR16_06484</name>
</gene>
<reference evidence="5 6" key="1">
    <citation type="journal article" date="2012" name="J. Bacteriol.">
        <title>De Novo Genome Project of Cupriavidus basilensis OR16.</title>
        <authorList>
            <person name="Cserhati M."/>
            <person name="Kriszt B."/>
            <person name="Szoboszlay S."/>
            <person name="Toth A."/>
            <person name="Szabo I."/>
            <person name="Tancsics A."/>
            <person name="Nagy I."/>
            <person name="Horvath B."/>
            <person name="Nagy I."/>
            <person name="Kukolya J."/>
        </authorList>
    </citation>
    <scope>NUCLEOTIDE SEQUENCE [LARGE SCALE GENOMIC DNA]</scope>
    <source>
        <strain evidence="5 6">OR16</strain>
    </source>
</reference>
<dbReference type="Pfam" id="PF00990">
    <property type="entry name" value="GGDEF"/>
    <property type="match status" value="1"/>
</dbReference>
<evidence type="ECO:0000313" key="6">
    <source>
        <dbReference type="Proteomes" id="UP000005808"/>
    </source>
</evidence>
<dbReference type="SMART" id="SM00267">
    <property type="entry name" value="GGDEF"/>
    <property type="match status" value="1"/>
</dbReference>
<proteinExistence type="predicted"/>
<accession>H1S1B5</accession>
<dbReference type="Proteomes" id="UP000005808">
    <property type="component" value="Unassembled WGS sequence"/>
</dbReference>
<dbReference type="GO" id="GO:0052621">
    <property type="term" value="F:diguanylate cyclase activity"/>
    <property type="evidence" value="ECO:0007669"/>
    <property type="project" value="UniProtKB-EC"/>
</dbReference>
<dbReference type="OrthoDB" id="9813903at2"/>
<evidence type="ECO:0000256" key="2">
    <source>
        <dbReference type="ARBA" id="ARBA00034247"/>
    </source>
</evidence>
<dbReference type="PROSITE" id="PS50887">
    <property type="entry name" value="GGDEF"/>
    <property type="match status" value="1"/>
</dbReference>
<comment type="catalytic activity">
    <reaction evidence="2">
        <text>2 GTP = 3',3'-c-di-GMP + 2 diphosphate</text>
        <dbReference type="Rhea" id="RHEA:24898"/>
        <dbReference type="ChEBI" id="CHEBI:33019"/>
        <dbReference type="ChEBI" id="CHEBI:37565"/>
        <dbReference type="ChEBI" id="CHEBI:58805"/>
        <dbReference type="EC" id="2.7.7.65"/>
    </reaction>
</comment>
<dbReference type="InterPro" id="IPR029787">
    <property type="entry name" value="Nucleotide_cyclase"/>
</dbReference>
<dbReference type="PANTHER" id="PTHR45138:SF9">
    <property type="entry name" value="DIGUANYLATE CYCLASE DGCM-RELATED"/>
    <property type="match status" value="1"/>
</dbReference>
<dbReference type="InterPro" id="IPR000160">
    <property type="entry name" value="GGDEF_dom"/>
</dbReference>
<dbReference type="InterPro" id="IPR043128">
    <property type="entry name" value="Rev_trsase/Diguanyl_cyclase"/>
</dbReference>
<dbReference type="RefSeq" id="WP_006157061.1">
    <property type="nucleotide sequence ID" value="NZ_AHJE01000016.1"/>
</dbReference>
<dbReference type="CDD" id="cd01949">
    <property type="entry name" value="GGDEF"/>
    <property type="match status" value="1"/>
</dbReference>
<keyword evidence="3" id="KW-0175">Coiled coil</keyword>
<evidence type="ECO:0000256" key="1">
    <source>
        <dbReference type="ARBA" id="ARBA00012528"/>
    </source>
</evidence>
<dbReference type="AlphaFoldDB" id="H1S1B5"/>